<protein>
    <submittedName>
        <fullName evidence="1">Uncharacterized protein</fullName>
    </submittedName>
</protein>
<name>X1GMG0_9ZZZZ</name>
<feature type="non-terminal residue" evidence="1">
    <location>
        <position position="1"/>
    </location>
</feature>
<reference evidence="1" key="1">
    <citation type="journal article" date="2014" name="Front. Microbiol.">
        <title>High frequency of phylogenetically diverse reductive dehalogenase-homologous genes in deep subseafloor sedimentary metagenomes.</title>
        <authorList>
            <person name="Kawai M."/>
            <person name="Futagami T."/>
            <person name="Toyoda A."/>
            <person name="Takaki Y."/>
            <person name="Nishi S."/>
            <person name="Hori S."/>
            <person name="Arai W."/>
            <person name="Tsubouchi T."/>
            <person name="Morono Y."/>
            <person name="Uchiyama I."/>
            <person name="Ito T."/>
            <person name="Fujiyama A."/>
            <person name="Inagaki F."/>
            <person name="Takami H."/>
        </authorList>
    </citation>
    <scope>NUCLEOTIDE SEQUENCE</scope>
    <source>
        <strain evidence="1">Expedition CK06-06</strain>
    </source>
</reference>
<dbReference type="AlphaFoldDB" id="X1GMG0"/>
<gene>
    <name evidence="1" type="ORF">S03H2_15554</name>
</gene>
<dbReference type="EMBL" id="BARU01007915">
    <property type="protein sequence ID" value="GAH34188.1"/>
    <property type="molecule type" value="Genomic_DNA"/>
</dbReference>
<accession>X1GMG0</accession>
<sequence>GYLFQPHQQILQDNNKRAFYGKIWDERQFIYASSLVYNTPIGPIALNLNYYDHFEEHWSFMFHFGYIIFNKKSLD</sequence>
<organism evidence="1">
    <name type="scientific">marine sediment metagenome</name>
    <dbReference type="NCBI Taxonomy" id="412755"/>
    <lineage>
        <taxon>unclassified sequences</taxon>
        <taxon>metagenomes</taxon>
        <taxon>ecological metagenomes</taxon>
    </lineage>
</organism>
<evidence type="ECO:0000313" key="1">
    <source>
        <dbReference type="EMBL" id="GAH34188.1"/>
    </source>
</evidence>
<comment type="caution">
    <text evidence="1">The sequence shown here is derived from an EMBL/GenBank/DDBJ whole genome shotgun (WGS) entry which is preliminary data.</text>
</comment>
<proteinExistence type="predicted"/>